<dbReference type="PANTHER" id="PTHR32071:SF13">
    <property type="entry name" value="RESPONSE REGULATOR HSFA"/>
    <property type="match status" value="1"/>
</dbReference>
<dbReference type="InterPro" id="IPR025944">
    <property type="entry name" value="Sigma_54_int_dom_CS"/>
</dbReference>
<dbReference type="Pfam" id="PF02954">
    <property type="entry name" value="HTH_8"/>
    <property type="match status" value="1"/>
</dbReference>
<keyword evidence="4" id="KW-0238">DNA-binding</keyword>
<dbReference type="InterPro" id="IPR027417">
    <property type="entry name" value="P-loop_NTPase"/>
</dbReference>
<dbReference type="OrthoDB" id="9814761at2"/>
<dbReference type="InterPro" id="IPR011006">
    <property type="entry name" value="CheY-like_superfamily"/>
</dbReference>
<dbReference type="PROSITE" id="PS00675">
    <property type="entry name" value="SIGMA54_INTERACT_1"/>
    <property type="match status" value="1"/>
</dbReference>
<dbReference type="SUPFAM" id="SSF46689">
    <property type="entry name" value="Homeodomain-like"/>
    <property type="match status" value="1"/>
</dbReference>
<dbReference type="InterPro" id="IPR002197">
    <property type="entry name" value="HTH_Fis"/>
</dbReference>
<evidence type="ECO:0000313" key="10">
    <source>
        <dbReference type="EMBL" id="TWJ18304.1"/>
    </source>
</evidence>
<evidence type="ECO:0000256" key="7">
    <source>
        <dbReference type="SAM" id="MobiDB-lite"/>
    </source>
</evidence>
<feature type="domain" description="Response regulatory" evidence="9">
    <location>
        <begin position="10"/>
        <end position="125"/>
    </location>
</feature>
<dbReference type="Proteomes" id="UP000319449">
    <property type="component" value="Unassembled WGS sequence"/>
</dbReference>
<dbReference type="EMBL" id="VLLN01000017">
    <property type="protein sequence ID" value="TWJ18304.1"/>
    <property type="molecule type" value="Genomic_DNA"/>
</dbReference>
<dbReference type="PRINTS" id="PR01590">
    <property type="entry name" value="HTHFIS"/>
</dbReference>
<dbReference type="PROSITE" id="PS50110">
    <property type="entry name" value="RESPONSE_REGULATORY"/>
    <property type="match status" value="1"/>
</dbReference>
<dbReference type="PROSITE" id="PS00676">
    <property type="entry name" value="SIGMA54_INTERACT_2"/>
    <property type="match status" value="1"/>
</dbReference>
<dbReference type="GO" id="GO:0000160">
    <property type="term" value="P:phosphorelay signal transduction system"/>
    <property type="evidence" value="ECO:0007669"/>
    <property type="project" value="InterPro"/>
</dbReference>
<dbReference type="PROSITE" id="PS50045">
    <property type="entry name" value="SIGMA54_INTERACT_4"/>
    <property type="match status" value="1"/>
</dbReference>
<name>A0A562VKJ9_9BACT</name>
<evidence type="ECO:0000259" key="8">
    <source>
        <dbReference type="PROSITE" id="PS50045"/>
    </source>
</evidence>
<dbReference type="InterPro" id="IPR001789">
    <property type="entry name" value="Sig_transdc_resp-reg_receiver"/>
</dbReference>
<dbReference type="Gene3D" id="3.40.50.300">
    <property type="entry name" value="P-loop containing nucleotide triphosphate hydrolases"/>
    <property type="match status" value="1"/>
</dbReference>
<sequence>MTHSPYPGFKILLVDDEPAWLRSVSLILARAGITNIVTCTDSRSVMEILGEREVGLVLLDLTMPNLSGEELLAVIAEQHPEITTIVVSGMNQIETAVRCMRLGAFDYFVKTVEEDRLVQGVMRAVRMHELERENRAMSDRLLSGGLRHPEAFSEIVTADPAMHAIFAYIEAVAQSPQPLLVTGDSGVGKELVARAVHRLSGSKGQLVSVNVAGLDDNVFSDTLFGHLRGAFTGADQPRRGMIEEAAEGTLFLDEIGDLSIASQVKLLRLLQEGEYFPLGSDRPKRLTARIIVATHQNLSVKEAAGQFRRDLYYRLRTHRIKIPPLRERLGDIPLLVEHFLHKAAHELGKKKPTPPRELFQLLASYSFPGNVRELRAMIYDAVSVHRDRVLSMESFKSAIGSAADSGHREPGPPGESLFKGMEKLPTITDTVEQLVAEALARADHNQTIAARLLGISQPALSKRLSRKGS</sequence>
<evidence type="ECO:0000256" key="1">
    <source>
        <dbReference type="ARBA" id="ARBA00022741"/>
    </source>
</evidence>
<evidence type="ECO:0000256" key="2">
    <source>
        <dbReference type="ARBA" id="ARBA00022840"/>
    </source>
</evidence>
<dbReference type="Gene3D" id="1.10.8.60">
    <property type="match status" value="1"/>
</dbReference>
<dbReference type="AlphaFoldDB" id="A0A562VKJ9"/>
<dbReference type="PROSITE" id="PS00688">
    <property type="entry name" value="SIGMA54_INTERACT_3"/>
    <property type="match status" value="1"/>
</dbReference>
<dbReference type="GO" id="GO:0005524">
    <property type="term" value="F:ATP binding"/>
    <property type="evidence" value="ECO:0007669"/>
    <property type="project" value="UniProtKB-KW"/>
</dbReference>
<evidence type="ECO:0000256" key="3">
    <source>
        <dbReference type="ARBA" id="ARBA00023015"/>
    </source>
</evidence>
<evidence type="ECO:0000256" key="5">
    <source>
        <dbReference type="ARBA" id="ARBA00023163"/>
    </source>
</evidence>
<dbReference type="InterPro" id="IPR025943">
    <property type="entry name" value="Sigma_54_int_dom_ATP-bd_2"/>
</dbReference>
<feature type="domain" description="Sigma-54 factor interaction" evidence="8">
    <location>
        <begin position="155"/>
        <end position="383"/>
    </location>
</feature>
<comment type="caution">
    <text evidence="10">The sequence shown here is derived from an EMBL/GenBank/DDBJ whole genome shotgun (WGS) entry which is preliminary data.</text>
</comment>
<keyword evidence="6" id="KW-0597">Phosphoprotein</keyword>
<dbReference type="Pfam" id="PF25601">
    <property type="entry name" value="AAA_lid_14"/>
    <property type="match status" value="1"/>
</dbReference>
<keyword evidence="3" id="KW-0805">Transcription regulation</keyword>
<keyword evidence="1" id="KW-0547">Nucleotide-binding</keyword>
<dbReference type="InterPro" id="IPR009057">
    <property type="entry name" value="Homeodomain-like_sf"/>
</dbReference>
<protein>
    <submittedName>
        <fullName evidence="10">Two component, sigma54 specific, transcriptional regulator, Fis family</fullName>
    </submittedName>
</protein>
<dbReference type="InterPro" id="IPR002078">
    <property type="entry name" value="Sigma_54_int"/>
</dbReference>
<reference evidence="10 11" key="1">
    <citation type="submission" date="2019-07" db="EMBL/GenBank/DDBJ databases">
        <title>Genomic Encyclopedia of Archaeal and Bacterial Type Strains, Phase II (KMG-II): from individual species to whole genera.</title>
        <authorList>
            <person name="Goeker M."/>
        </authorList>
    </citation>
    <scope>NUCLEOTIDE SEQUENCE [LARGE SCALE GENOMIC DNA]</scope>
    <source>
        <strain evidence="10 11">ATCC BAA-1139</strain>
    </source>
</reference>
<accession>A0A562VKJ9</accession>
<dbReference type="SMART" id="SM00448">
    <property type="entry name" value="REC"/>
    <property type="match status" value="1"/>
</dbReference>
<dbReference type="Pfam" id="PF00072">
    <property type="entry name" value="Response_reg"/>
    <property type="match status" value="1"/>
</dbReference>
<dbReference type="SUPFAM" id="SSF52540">
    <property type="entry name" value="P-loop containing nucleoside triphosphate hydrolases"/>
    <property type="match status" value="1"/>
</dbReference>
<keyword evidence="11" id="KW-1185">Reference proteome</keyword>
<dbReference type="GO" id="GO:0043565">
    <property type="term" value="F:sequence-specific DNA binding"/>
    <property type="evidence" value="ECO:0007669"/>
    <property type="project" value="InterPro"/>
</dbReference>
<keyword evidence="2" id="KW-0067">ATP-binding</keyword>
<dbReference type="FunFam" id="3.40.50.300:FF:000006">
    <property type="entry name" value="DNA-binding transcriptional regulator NtrC"/>
    <property type="match status" value="1"/>
</dbReference>
<dbReference type="InterPro" id="IPR025662">
    <property type="entry name" value="Sigma_54_int_dom_ATP-bd_1"/>
</dbReference>
<evidence type="ECO:0000256" key="4">
    <source>
        <dbReference type="ARBA" id="ARBA00023125"/>
    </source>
</evidence>
<dbReference type="SUPFAM" id="SSF52172">
    <property type="entry name" value="CheY-like"/>
    <property type="match status" value="1"/>
</dbReference>
<evidence type="ECO:0000259" key="9">
    <source>
        <dbReference type="PROSITE" id="PS50110"/>
    </source>
</evidence>
<dbReference type="CDD" id="cd00009">
    <property type="entry name" value="AAA"/>
    <property type="match status" value="1"/>
</dbReference>
<dbReference type="GO" id="GO:0006355">
    <property type="term" value="P:regulation of DNA-templated transcription"/>
    <property type="evidence" value="ECO:0007669"/>
    <property type="project" value="InterPro"/>
</dbReference>
<dbReference type="SMART" id="SM00382">
    <property type="entry name" value="AAA"/>
    <property type="match status" value="1"/>
</dbReference>
<keyword evidence="5" id="KW-0804">Transcription</keyword>
<gene>
    <name evidence="10" type="ORF">JN12_02707</name>
</gene>
<dbReference type="PANTHER" id="PTHR32071">
    <property type="entry name" value="TRANSCRIPTIONAL REGULATORY PROTEIN"/>
    <property type="match status" value="1"/>
</dbReference>
<feature type="region of interest" description="Disordered" evidence="7">
    <location>
        <begin position="400"/>
        <end position="420"/>
    </location>
</feature>
<evidence type="ECO:0000256" key="6">
    <source>
        <dbReference type="PROSITE-ProRule" id="PRU00169"/>
    </source>
</evidence>
<dbReference type="InterPro" id="IPR003593">
    <property type="entry name" value="AAA+_ATPase"/>
</dbReference>
<dbReference type="Pfam" id="PF00158">
    <property type="entry name" value="Sigma54_activat"/>
    <property type="match status" value="1"/>
</dbReference>
<dbReference type="InterPro" id="IPR058031">
    <property type="entry name" value="AAA_lid_NorR"/>
</dbReference>
<evidence type="ECO:0000313" key="11">
    <source>
        <dbReference type="Proteomes" id="UP000319449"/>
    </source>
</evidence>
<organism evidence="10 11">
    <name type="scientific">Geobacter argillaceus</name>
    <dbReference type="NCBI Taxonomy" id="345631"/>
    <lineage>
        <taxon>Bacteria</taxon>
        <taxon>Pseudomonadati</taxon>
        <taxon>Thermodesulfobacteriota</taxon>
        <taxon>Desulfuromonadia</taxon>
        <taxon>Geobacterales</taxon>
        <taxon>Geobacteraceae</taxon>
        <taxon>Geobacter</taxon>
    </lineage>
</organism>
<feature type="modified residue" description="4-aspartylphosphate" evidence="6">
    <location>
        <position position="60"/>
    </location>
</feature>
<proteinExistence type="predicted"/>
<dbReference type="Gene3D" id="3.40.50.2300">
    <property type="match status" value="1"/>
</dbReference>
<dbReference type="RefSeq" id="WP_145023630.1">
    <property type="nucleotide sequence ID" value="NZ_VLLN01000017.1"/>
</dbReference>
<dbReference type="Gene3D" id="1.10.10.60">
    <property type="entry name" value="Homeodomain-like"/>
    <property type="match status" value="1"/>
</dbReference>